<dbReference type="PIRSF" id="PIRSF038984">
    <property type="entry name" value="FAD_binding_protein"/>
    <property type="match status" value="1"/>
</dbReference>
<dbReference type="EMBL" id="FUXM01000009">
    <property type="protein sequence ID" value="SJZ84583.1"/>
    <property type="molecule type" value="Genomic_DNA"/>
</dbReference>
<evidence type="ECO:0000313" key="3">
    <source>
        <dbReference type="EMBL" id="SJZ84583.1"/>
    </source>
</evidence>
<keyword evidence="4" id="KW-1185">Reference proteome</keyword>
<dbReference type="Proteomes" id="UP000189933">
    <property type="component" value="Unassembled WGS sequence"/>
</dbReference>
<accession>A0A1T4NZA7</accession>
<dbReference type="InterPro" id="IPR028348">
    <property type="entry name" value="FAD-binding_protein"/>
</dbReference>
<name>A0A1T4NZA7_9FIRM</name>
<dbReference type="PANTHER" id="PTHR42842">
    <property type="entry name" value="FAD/NAD(P)-BINDING OXIDOREDUCTASE"/>
    <property type="match status" value="1"/>
</dbReference>
<protein>
    <submittedName>
        <fullName evidence="3">Uncharacterized protein</fullName>
    </submittedName>
</protein>
<dbReference type="GO" id="GO:0016491">
    <property type="term" value="F:oxidoreductase activity"/>
    <property type="evidence" value="ECO:0007669"/>
    <property type="project" value="InterPro"/>
</dbReference>
<dbReference type="Gene3D" id="3.50.50.60">
    <property type="entry name" value="FAD/NAD(P)-binding domain"/>
    <property type="match status" value="2"/>
</dbReference>
<dbReference type="Gene3D" id="3.30.70.2700">
    <property type="match status" value="1"/>
</dbReference>
<dbReference type="InterPro" id="IPR023753">
    <property type="entry name" value="FAD/NAD-binding_dom"/>
</dbReference>
<dbReference type="InterPro" id="IPR036188">
    <property type="entry name" value="FAD/NAD-bd_sf"/>
</dbReference>
<organism evidence="3 4">
    <name type="scientific">Carboxydocella sporoproducens DSM 16521</name>
    <dbReference type="NCBI Taxonomy" id="1121270"/>
    <lineage>
        <taxon>Bacteria</taxon>
        <taxon>Bacillati</taxon>
        <taxon>Bacillota</taxon>
        <taxon>Clostridia</taxon>
        <taxon>Eubacteriales</taxon>
        <taxon>Clostridiales Family XVI. Incertae Sedis</taxon>
        <taxon>Carboxydocella</taxon>
    </lineage>
</organism>
<dbReference type="Pfam" id="PF21688">
    <property type="entry name" value="FAD-depend_C"/>
    <property type="match status" value="1"/>
</dbReference>
<evidence type="ECO:0000259" key="1">
    <source>
        <dbReference type="Pfam" id="PF07992"/>
    </source>
</evidence>
<dbReference type="AlphaFoldDB" id="A0A1T4NZA7"/>
<dbReference type="SUPFAM" id="SSF51905">
    <property type="entry name" value="FAD/NAD(P)-binding domain"/>
    <property type="match status" value="1"/>
</dbReference>
<dbReference type="RefSeq" id="WP_078665170.1">
    <property type="nucleotide sequence ID" value="NZ_FUXM01000009.1"/>
</dbReference>
<evidence type="ECO:0000313" key="4">
    <source>
        <dbReference type="Proteomes" id="UP000189933"/>
    </source>
</evidence>
<dbReference type="PANTHER" id="PTHR42842:SF3">
    <property type="entry name" value="FAD_NAD(P)-BINDING OXIDOREDUCTASE FAMILY PROTEIN"/>
    <property type="match status" value="1"/>
</dbReference>
<dbReference type="PRINTS" id="PR00419">
    <property type="entry name" value="ADXRDTASE"/>
</dbReference>
<dbReference type="Pfam" id="PF07992">
    <property type="entry name" value="Pyr_redox_2"/>
    <property type="match status" value="1"/>
</dbReference>
<proteinExistence type="predicted"/>
<dbReference type="OrthoDB" id="9772594at2"/>
<sequence>MAIRINNLRLPLEHSERELTRQAARELGLKEKDILSLQIVRRSVDARRKDRIWFVYAVDVEVTQEERVLARCRGKGQIAAVSTPAAEPELNKGSLLLNQRPIVVGAGPAGLFAALLLARYGYRPLVLERGADVHSRAAAVEEFWSTGNLDPRSNVQFGEGGAGTFSDGKLTTRIDDPRRFLVLKELVKAGAPEDILYVHKPHIGTDILRRVVVNLRRQIEALGGEVRFLARVTDLILEGDRIQGVIVNHTQEIPAEVVILAVGHSARDTYRMLHRHQVSLTPKAFAIGARIEHPQALIDRAQYGAFAGHPRLGAADYHLTYQDEESGRGAYTFCMCPGGQVVAAASEPGQVVTNGMSNRDRASGTANAALVVQVFPPDFPEEGPLGGIAFQEKWEQAAFRLGGESYQAPAQRVEDFLAGRPSSEVKGASYRPGITPADLHRTLPHYVAKAMEKAIINMDKKLKGFAHPDAVLTGVETRTSAPVRINRGEDRQALEIAGLYPAGEGAGYAGGIMSAAVDGLKVAEAIIQRYREGDY</sequence>
<reference evidence="4" key="1">
    <citation type="submission" date="2017-02" db="EMBL/GenBank/DDBJ databases">
        <authorList>
            <person name="Varghese N."/>
            <person name="Submissions S."/>
        </authorList>
    </citation>
    <scope>NUCLEOTIDE SEQUENCE [LARGE SCALE GENOMIC DNA]</scope>
    <source>
        <strain evidence="4">DSM 16521</strain>
    </source>
</reference>
<evidence type="ECO:0000259" key="2">
    <source>
        <dbReference type="Pfam" id="PF21688"/>
    </source>
</evidence>
<feature type="domain" description="FAD-dependent protein C-terminal" evidence="2">
    <location>
        <begin position="284"/>
        <end position="479"/>
    </location>
</feature>
<feature type="domain" description="FAD/NAD(P)-binding" evidence="1">
    <location>
        <begin position="102"/>
        <end position="268"/>
    </location>
</feature>
<dbReference type="InterPro" id="IPR049516">
    <property type="entry name" value="FAD-depend_C"/>
</dbReference>
<gene>
    <name evidence="3" type="ORF">SAMN02745885_01081</name>
</gene>